<dbReference type="GO" id="GO:0051996">
    <property type="term" value="F:squalene synthase [NAD(P)H] activity"/>
    <property type="evidence" value="ECO:0007669"/>
    <property type="project" value="UniProtKB-EC"/>
</dbReference>
<dbReference type="SFLD" id="SFLDG01018">
    <property type="entry name" value="Squalene/Phytoene_Synthase_Lik"/>
    <property type="match status" value="1"/>
</dbReference>
<gene>
    <name evidence="1" type="primary">hpnC</name>
    <name evidence="1" type="ORF">PZA18_15800</name>
</gene>
<dbReference type="SFLD" id="SFLDS00005">
    <property type="entry name" value="Isoprenoid_Synthase_Type_I"/>
    <property type="match status" value="1"/>
</dbReference>
<dbReference type="EMBL" id="JARRAF010000020">
    <property type="protein sequence ID" value="MDK2125518.1"/>
    <property type="molecule type" value="Genomic_DNA"/>
</dbReference>
<dbReference type="SFLD" id="SFLDG01212">
    <property type="entry name" value="Phytoene_synthase_like"/>
    <property type="match status" value="1"/>
</dbReference>
<organism evidence="1 2">
    <name type="scientific">Parachitinimonas caeni</name>
    <dbReference type="NCBI Taxonomy" id="3031301"/>
    <lineage>
        <taxon>Bacteria</taxon>
        <taxon>Pseudomonadati</taxon>
        <taxon>Pseudomonadota</taxon>
        <taxon>Betaproteobacteria</taxon>
        <taxon>Neisseriales</taxon>
        <taxon>Chitinibacteraceae</taxon>
        <taxon>Parachitinimonas</taxon>
    </lineage>
</organism>
<accession>A0ABT7DZP0</accession>
<dbReference type="InterPro" id="IPR044843">
    <property type="entry name" value="Trans_IPPS_bact-type"/>
</dbReference>
<dbReference type="Pfam" id="PF00494">
    <property type="entry name" value="SQS_PSY"/>
    <property type="match status" value="1"/>
</dbReference>
<dbReference type="Proteomes" id="UP001172778">
    <property type="component" value="Unassembled WGS sequence"/>
</dbReference>
<dbReference type="InterPro" id="IPR008949">
    <property type="entry name" value="Isoprenoid_synthase_dom_sf"/>
</dbReference>
<dbReference type="PANTHER" id="PTHR31480">
    <property type="entry name" value="BIFUNCTIONAL LYCOPENE CYCLASE/PHYTOENE SYNTHASE"/>
    <property type="match status" value="1"/>
</dbReference>
<dbReference type="NCBIfam" id="TIGR03464">
    <property type="entry name" value="HpnC"/>
    <property type="match status" value="1"/>
</dbReference>
<protein>
    <submittedName>
        <fullName evidence="1">Squalene synthase HpnC</fullName>
        <ecNumber evidence="1">2.5.1.21</ecNumber>
    </submittedName>
</protein>
<keyword evidence="1" id="KW-0808">Transferase</keyword>
<comment type="caution">
    <text evidence="1">The sequence shown here is derived from an EMBL/GenBank/DDBJ whole genome shotgun (WGS) entry which is preliminary data.</text>
</comment>
<dbReference type="InterPro" id="IPR002060">
    <property type="entry name" value="Squ/phyt_synthse"/>
</dbReference>
<dbReference type="InterPro" id="IPR033904">
    <property type="entry name" value="Trans_IPPS_HH"/>
</dbReference>
<dbReference type="Gene3D" id="1.10.600.10">
    <property type="entry name" value="Farnesyl Diphosphate Synthase"/>
    <property type="match status" value="1"/>
</dbReference>
<sequence length="279" mass="31376">MSSASYQVDHYENFPVASILLPRHLRRPVSILYHFARNADDFADEGDLPAAERLRLLGEYRAELDRIAAGQTPLTPLFRDLAGVVAEHELPLQLFHDLLDAFVQDVSKTRYAHFGEVMEYCRRSANPVGRLMLHLFKEAEPRNLALSDGICSALQLINFWQDVAIDYAKGRIYLPQDEMAEYGVSEEALAQQMAAGTADARFKALLMMQIERSRKILRAGSPLGVRLKGRIGLEIRLIVVGGDTILQKLAAGGGDVFRHRPVLGARDWPGMIWRALRKR</sequence>
<evidence type="ECO:0000313" key="1">
    <source>
        <dbReference type="EMBL" id="MDK2125518.1"/>
    </source>
</evidence>
<dbReference type="EC" id="2.5.1.21" evidence="1"/>
<dbReference type="SUPFAM" id="SSF48576">
    <property type="entry name" value="Terpenoid synthases"/>
    <property type="match status" value="1"/>
</dbReference>
<dbReference type="RefSeq" id="WP_284101828.1">
    <property type="nucleotide sequence ID" value="NZ_JARRAF010000020.1"/>
</dbReference>
<dbReference type="CDD" id="cd00683">
    <property type="entry name" value="Trans_IPPS_HH"/>
    <property type="match status" value="1"/>
</dbReference>
<reference evidence="1" key="1">
    <citation type="submission" date="2023-03" db="EMBL/GenBank/DDBJ databases">
        <title>Chitinimonas shenzhenensis gen. nov., sp. nov., a novel member of family Burkholderiaceae isolated from activated sludge collected in Shen Zhen, China.</title>
        <authorList>
            <person name="Wang X."/>
        </authorList>
    </citation>
    <scope>NUCLEOTIDE SEQUENCE</scope>
    <source>
        <strain evidence="1">DQS-5</strain>
    </source>
</reference>
<name>A0ABT7DZP0_9NEIS</name>
<proteinExistence type="predicted"/>
<evidence type="ECO:0000313" key="2">
    <source>
        <dbReference type="Proteomes" id="UP001172778"/>
    </source>
</evidence>
<keyword evidence="2" id="KW-1185">Reference proteome</keyword>
<dbReference type="InterPro" id="IPR017827">
    <property type="entry name" value="HSQ_synthase_HpnC"/>
</dbReference>